<reference evidence="3" key="1">
    <citation type="submission" date="2020-08" db="EMBL/GenBank/DDBJ databases">
        <title>Food and environmental bacterial isolates.</title>
        <authorList>
            <person name="Richter L."/>
            <person name="Du Plessis E.M."/>
            <person name="Duvenage S."/>
            <person name="Allam M."/>
            <person name="Korsten L."/>
        </authorList>
    </citation>
    <scope>NUCLEOTIDE SEQUENCE</scope>
    <source>
        <strain evidence="3">UPMP2127</strain>
    </source>
</reference>
<dbReference type="EMBL" id="JACNYO010000002">
    <property type="protein sequence ID" value="MBC3211028.1"/>
    <property type="molecule type" value="Genomic_DNA"/>
</dbReference>
<evidence type="ECO:0000259" key="1">
    <source>
        <dbReference type="Pfam" id="PF07514"/>
    </source>
</evidence>
<dbReference type="Proteomes" id="UP000659084">
    <property type="component" value="Unassembled WGS sequence"/>
</dbReference>
<dbReference type="InterPro" id="IPR036390">
    <property type="entry name" value="WH_DNA-bd_sf"/>
</dbReference>
<dbReference type="InterPro" id="IPR022391">
    <property type="entry name" value="ICE_relaxase_PFGI-1"/>
</dbReference>
<feature type="domain" description="Uncharacterised" evidence="1">
    <location>
        <begin position="35"/>
        <end position="250"/>
    </location>
</feature>
<dbReference type="Pfam" id="PF07514">
    <property type="entry name" value="TraI_2"/>
    <property type="match status" value="1"/>
</dbReference>
<feature type="domain" description="Putative conjugal transfer nickase/helicase TraI C-terminal" evidence="2">
    <location>
        <begin position="385"/>
        <end position="499"/>
    </location>
</feature>
<dbReference type="Pfam" id="PF07515">
    <property type="entry name" value="TraI_2_C"/>
    <property type="match status" value="1"/>
</dbReference>
<evidence type="ECO:0000313" key="4">
    <source>
        <dbReference type="Proteomes" id="UP000659084"/>
    </source>
</evidence>
<dbReference type="Gene3D" id="1.10.10.10">
    <property type="entry name" value="Winged helix-like DNA-binding domain superfamily/Winged helix DNA-binding domain"/>
    <property type="match status" value="1"/>
</dbReference>
<evidence type="ECO:0000259" key="2">
    <source>
        <dbReference type="Pfam" id="PF07515"/>
    </source>
</evidence>
<accession>A0AAW3WLH5</accession>
<dbReference type="InterPro" id="IPR036388">
    <property type="entry name" value="WH-like_DNA-bd_sf"/>
</dbReference>
<dbReference type="Gene3D" id="1.10.3210.40">
    <property type="match status" value="1"/>
</dbReference>
<dbReference type="RefSeq" id="WP_179251884.1">
    <property type="nucleotide sequence ID" value="NZ_JACBIV010000003.1"/>
</dbReference>
<dbReference type="InterPro" id="IPR011093">
    <property type="entry name" value="TraI_2_C"/>
</dbReference>
<evidence type="ECO:0000313" key="3">
    <source>
        <dbReference type="EMBL" id="MBC3211028.1"/>
    </source>
</evidence>
<dbReference type="SUPFAM" id="SSF46785">
    <property type="entry name" value="Winged helix' DNA-binding domain"/>
    <property type="match status" value="1"/>
</dbReference>
<organism evidence="3 4">
    <name type="scientific">Serratia fonticola</name>
    <dbReference type="NCBI Taxonomy" id="47917"/>
    <lineage>
        <taxon>Bacteria</taxon>
        <taxon>Pseudomonadati</taxon>
        <taxon>Pseudomonadota</taxon>
        <taxon>Gammaproteobacteria</taxon>
        <taxon>Enterobacterales</taxon>
        <taxon>Yersiniaceae</taxon>
        <taxon>Serratia</taxon>
    </lineage>
</organism>
<proteinExistence type="predicted"/>
<dbReference type="Gene3D" id="2.40.10.200">
    <property type="entry name" value="STY4665 C-terminal domain-like"/>
    <property type="match status" value="1"/>
</dbReference>
<protein>
    <submittedName>
        <fullName evidence="3">TraI domain-containing protein</fullName>
    </submittedName>
</protein>
<comment type="caution">
    <text evidence="3">The sequence shown here is derived from an EMBL/GenBank/DDBJ whole genome shotgun (WGS) entry which is preliminary data.</text>
</comment>
<dbReference type="InterPro" id="IPR011119">
    <property type="entry name" value="Unchr_helicase_relaxase_TraI"/>
</dbReference>
<name>A0AAW3WLH5_SERFO</name>
<sequence length="505" mass="54852">MLKSFLKYLPGLSVNAGTDAGLAVPLSSVLQVREGYHAPVSAQDQLAMPRRAQWLQMLWDYSSLPKNLYQRYYLHPLERCVTLMQQFPATENGHHAHLGGMVDHLLETVAYAARLSKNYLLPMGAPPEEQATQSTAWNAVIVYAAMVQSLDGLCQIEVELESGRRWMPLNVAPGEPYRFRFVPVADALQVQSLNAMLAWKIIPDEALLWLSTWPEVLKALSLYLTGFRNESGIVNAIVMDAVRASVGKTTATPGAILSMPGTTMNSGQVLPGSAPPAEILTAGPSMTLASALPSVACPPMSAEQVIEPCSPGQTLSPPEIMTPIPLATSLDSAVTHADLGSSLGKPCEEDATEDLLTIMGFPSPEDVRMAGEPETVGTLPGSIDVGDAFHQWLRKCLLAQEIDVNGENSPVHILAGHVFVRSPAIFYQFISENKLLVEEQSCDWRKIQKQFEKMKLHKRQADGTNVYRCQEKSGGKSFNGYLIPAVKMYGGVKPPADSSVMVIGG</sequence>
<dbReference type="AlphaFoldDB" id="A0AAW3WLH5"/>
<dbReference type="NCBIfam" id="TIGR03760">
    <property type="entry name" value="ICE_TraI_Pfluor"/>
    <property type="match status" value="1"/>
</dbReference>
<gene>
    <name evidence="3" type="ORF">H8J20_02655</name>
</gene>